<evidence type="ECO:0000313" key="4">
    <source>
        <dbReference type="Proteomes" id="UP000652847"/>
    </source>
</evidence>
<dbReference type="InterPro" id="IPR029063">
    <property type="entry name" value="SAM-dependent_MTases_sf"/>
</dbReference>
<dbReference type="PANTHER" id="PTHR43619">
    <property type="entry name" value="S-ADENOSYL-L-METHIONINE-DEPENDENT METHYLTRANSFERASE YKTD-RELATED"/>
    <property type="match status" value="1"/>
</dbReference>
<dbReference type="PANTHER" id="PTHR43619:SF2">
    <property type="entry name" value="S-ADENOSYL-L-METHIONINE-DEPENDENT METHYLTRANSFERASES SUPERFAMILY PROTEIN"/>
    <property type="match status" value="1"/>
</dbReference>
<dbReference type="Pfam" id="PF04072">
    <property type="entry name" value="LCM"/>
    <property type="match status" value="1"/>
</dbReference>
<dbReference type="InterPro" id="IPR016874">
    <property type="entry name" value="TcmP-like"/>
</dbReference>
<keyword evidence="4" id="KW-1185">Reference proteome</keyword>
<proteinExistence type="predicted"/>
<dbReference type="Gene3D" id="3.40.50.150">
    <property type="entry name" value="Vaccinia Virus protein VP39"/>
    <property type="match status" value="1"/>
</dbReference>
<keyword evidence="2 3" id="KW-0808">Transferase</keyword>
<dbReference type="GO" id="GO:0032259">
    <property type="term" value="P:methylation"/>
    <property type="evidence" value="ECO:0007669"/>
    <property type="project" value="UniProtKB-KW"/>
</dbReference>
<dbReference type="AlphaFoldDB" id="A0A8I0DSB9"/>
<evidence type="ECO:0000256" key="2">
    <source>
        <dbReference type="ARBA" id="ARBA00022679"/>
    </source>
</evidence>
<protein>
    <submittedName>
        <fullName evidence="3">Class I SAM-dependent methyltransferase</fullName>
    </submittedName>
</protein>
<sequence>MKYKIEKNTVQETLIIPLYARKVCSELYPNLYRDETAVRLIDEIDYDFSEAEKKSRSLMQRFGSLEVAMRQNDLAFEVRDYLKSHPNAAVVNLGCGLDSTGRSCDNGSCKIYNLDFPDVIALRNELLPAGKREESISCDLNNTEWFKEIDASGGALFFASGVFYYFLTEQVKALVQKMADAFPGGVLVFDAANRTAVKMIAKTWLKSAKIQDVGAYFAVSNAKSELSLWDSRLQVTSRGYMLGYNDLRDPSVSGFFRFLAKVGNGMMKMQIVKIGFGGRK</sequence>
<dbReference type="SUPFAM" id="SSF53335">
    <property type="entry name" value="S-adenosyl-L-methionine-dependent methyltransferases"/>
    <property type="match status" value="1"/>
</dbReference>
<reference evidence="3 4" key="1">
    <citation type="submission" date="2020-08" db="EMBL/GenBank/DDBJ databases">
        <title>Genome public.</title>
        <authorList>
            <person name="Liu C."/>
            <person name="Sun Q."/>
        </authorList>
    </citation>
    <scope>NUCLEOTIDE SEQUENCE [LARGE SCALE GENOMIC DNA]</scope>
    <source>
        <strain evidence="3 4">BX17</strain>
    </source>
</reference>
<dbReference type="RefSeq" id="WP_117854254.1">
    <property type="nucleotide sequence ID" value="NZ_JACOOT010000024.1"/>
</dbReference>
<dbReference type="InterPro" id="IPR007213">
    <property type="entry name" value="Ppm1/Ppm2/Tcmp"/>
</dbReference>
<dbReference type="PIRSF" id="PIRSF028177">
    <property type="entry name" value="Polyketide_synth_Omtfrase_TcmP"/>
    <property type="match status" value="1"/>
</dbReference>
<organism evidence="3 4">
    <name type="scientific">Blautia segnis</name>
    <dbReference type="NCBI Taxonomy" id="2763030"/>
    <lineage>
        <taxon>Bacteria</taxon>
        <taxon>Bacillati</taxon>
        <taxon>Bacillota</taxon>
        <taxon>Clostridia</taxon>
        <taxon>Lachnospirales</taxon>
        <taxon>Lachnospiraceae</taxon>
        <taxon>Blautia</taxon>
    </lineage>
</organism>
<keyword evidence="1 3" id="KW-0489">Methyltransferase</keyword>
<evidence type="ECO:0000256" key="1">
    <source>
        <dbReference type="ARBA" id="ARBA00022603"/>
    </source>
</evidence>
<dbReference type="GO" id="GO:0008168">
    <property type="term" value="F:methyltransferase activity"/>
    <property type="evidence" value="ECO:0007669"/>
    <property type="project" value="UniProtKB-KW"/>
</dbReference>
<dbReference type="Proteomes" id="UP000652847">
    <property type="component" value="Unassembled WGS sequence"/>
</dbReference>
<evidence type="ECO:0000313" key="3">
    <source>
        <dbReference type="EMBL" id="MBC5651562.1"/>
    </source>
</evidence>
<gene>
    <name evidence="3" type="ORF">H8S54_10655</name>
</gene>
<name>A0A8I0DSB9_9FIRM</name>
<accession>A0A8I0DSB9</accession>
<dbReference type="EMBL" id="JACOOT010000024">
    <property type="protein sequence ID" value="MBC5651562.1"/>
    <property type="molecule type" value="Genomic_DNA"/>
</dbReference>
<comment type="caution">
    <text evidence="3">The sequence shown here is derived from an EMBL/GenBank/DDBJ whole genome shotgun (WGS) entry which is preliminary data.</text>
</comment>